<keyword evidence="2" id="KW-1133">Transmembrane helix</keyword>
<keyword evidence="4" id="KW-1185">Reference proteome</keyword>
<feature type="transmembrane region" description="Helical" evidence="2">
    <location>
        <begin position="1079"/>
        <end position="1101"/>
    </location>
</feature>
<comment type="caution">
    <text evidence="3">The sequence shown here is derived from an EMBL/GenBank/DDBJ whole genome shotgun (WGS) entry which is preliminary data.</text>
</comment>
<feature type="compositionally biased region" description="Basic and acidic residues" evidence="1">
    <location>
        <begin position="549"/>
        <end position="560"/>
    </location>
</feature>
<feature type="region of interest" description="Disordered" evidence="1">
    <location>
        <begin position="276"/>
        <end position="298"/>
    </location>
</feature>
<name>A0AAW3ZNW4_9GAMM</name>
<organism evidence="3 4">
    <name type="scientific">Pseudomarimonas arenosa</name>
    <dbReference type="NCBI Taxonomy" id="2774145"/>
    <lineage>
        <taxon>Bacteria</taxon>
        <taxon>Pseudomonadati</taxon>
        <taxon>Pseudomonadota</taxon>
        <taxon>Gammaproteobacteria</taxon>
        <taxon>Lysobacterales</taxon>
        <taxon>Lysobacteraceae</taxon>
        <taxon>Pseudomarimonas</taxon>
    </lineage>
</organism>
<feature type="transmembrane region" description="Helical" evidence="2">
    <location>
        <begin position="1406"/>
        <end position="1426"/>
    </location>
</feature>
<proteinExistence type="predicted"/>
<feature type="compositionally biased region" description="Polar residues" evidence="1">
    <location>
        <begin position="285"/>
        <end position="296"/>
    </location>
</feature>
<feature type="transmembrane region" description="Helical" evidence="2">
    <location>
        <begin position="1210"/>
        <end position="1234"/>
    </location>
</feature>
<reference evidence="3 4" key="1">
    <citation type="submission" date="2020-09" db="EMBL/GenBank/DDBJ databases">
        <title>Pseudoxanthomonas sp. CAU 1598 isolated from sand of Yaerae Beach.</title>
        <authorList>
            <person name="Kim W."/>
        </authorList>
    </citation>
    <scope>NUCLEOTIDE SEQUENCE [LARGE SCALE GENOMIC DNA]</scope>
    <source>
        <strain evidence="3 4">CAU 1598</strain>
    </source>
</reference>
<feature type="region of interest" description="Disordered" evidence="1">
    <location>
        <begin position="509"/>
        <end position="560"/>
    </location>
</feature>
<feature type="transmembrane region" description="Helical" evidence="2">
    <location>
        <begin position="29"/>
        <end position="48"/>
    </location>
</feature>
<feature type="transmembrane region" description="Helical" evidence="2">
    <location>
        <begin position="1022"/>
        <end position="1045"/>
    </location>
</feature>
<dbReference type="RefSeq" id="WP_192031290.1">
    <property type="nucleotide sequence ID" value="NZ_JACYTR010000069.1"/>
</dbReference>
<evidence type="ECO:0000313" key="3">
    <source>
        <dbReference type="EMBL" id="MBD8527868.1"/>
    </source>
</evidence>
<feature type="transmembrane region" description="Helical" evidence="2">
    <location>
        <begin position="1380"/>
        <end position="1400"/>
    </location>
</feature>
<accession>A0AAW3ZNW4</accession>
<dbReference type="Proteomes" id="UP000613768">
    <property type="component" value="Unassembled WGS sequence"/>
</dbReference>
<dbReference type="EMBL" id="JACYTR010000069">
    <property type="protein sequence ID" value="MBD8527868.1"/>
    <property type="molecule type" value="Genomic_DNA"/>
</dbReference>
<sequence length="1491" mass="161873">MADVAQRGEAALVEMGDVRANGTTRRAAWLLRWLSLALTFLVSPAALAECTKSLSQLRAQCTSVVECEEQSVHAANTLPAYLTALANTERNRVCEAAMECFKTASKLCTRACEADDKECSAHRSGERREWLRHLALKLESQLAPQQHQAPEEQSPSPLGPKNRYAGSINEDSKLSIAREFHRVLYDASCNSPGNCLDWAGQRFTLWHRNQSVLQSQADATKDSARRSTENAAVVGHSLNQVANAVETGAETTSIATVIGAEEMARAQLKIADQLSFKKEDDSSSDQEPSGDNQNEPAKSRINLAKATNAIAESQEQSARELAEAQLTSAQIIADAIERAVLGTRPLAPGSVARQVDPAGDFAELYPSASAFEYGILLVPDPQVPRHRRNYDLTISTVMQGMLRAGFVLDRYAVPWQQYINESEARERDPNASSSASEAKSDSRYGVLLFRADDWRVPEKSVCAKGADSAPSTPQPSTRIRVLYVVGETASFGVQREALVAALLRAQNRVSPRPTTKTNAKAADTPTPKHVRLRASGGWGGSGSDGAQCEEGKEVNKGNEKETTANRLLIIGPHFSGSMNSIREALSIARSTPSAESFATLHQRAPAFFEQIDRLGLNHHGARAWKATGCDRSSTSRVAGRALGISSSPHVCEGFTRSRSGRDQRNLLIKRISDLLRDAPDCLRKWIEDGSPTRQPTCEPGSEKAPEKTIWNDIQLSVHSPATTNPTNARLNDRAHGSITYQTWAVTDDEKLAKLEDRFGEQSGDEGVVLFAEDSTFGSGICPRQLPDCNPGNQTCTNRNKFCGRALEIPFPANIADIRFGARERSRKQKSTAMHALGLPELETELSLADGSENGSEFPDSQRSPLTTASAEMELEASLREVTARQPRLIVVAATDVRDRLFLFDRLRTAAPKALLVDLEADVLMAHSSAAHASRGSLILSSRKLQIRDGREGGEGRKGASQVSHFSTDKHASLFEIIRNLQPSASAFRPGVLTFYTPTRHGLADISRDIDSMSGESVGRTSVGWTSVLLGLSLVLLAGHLLVLVLRRSVVFDMQWLPLSWWISRELQGPTLGTDVVRGLAALVLSLTLLAGFALVGCGVQSGKSLDSTAPDLLSGISAPLAQVLVAAGAAFLLISILLFARRLGRMRGYMGSPPGSSRQLLVLPLEISNGLIFTPVAIAGLAWAWVVATPFGSIDPQTWVRMSWLGASEYWFLFGQLLMAMGMVIGFSIAAAWLQCIWRCESRIEHVVHRYRARVAPDQSRLLPSWDELPAAALMYSPADGGKSGTDCSYVGTSDDHIRATWLHPNFSSTPMLVAQSDFRWLAETVLAGPTDSRPLSDTELAQKIGKDLRAISLQYEDGVRSRAVISAVLADMVQGLRHGLYLGFGQALLLVALGYAYPVTSRDSILLFTLAMLVMGSLLSAYALLRLERSRVVSRLLCDTDEHLQLSWPLIMALLTPAFAFLAAIMVLEVPGVLAWGAGLLGPLTAILGF</sequence>
<feature type="transmembrane region" description="Helical" evidence="2">
    <location>
        <begin position="1161"/>
        <end position="1186"/>
    </location>
</feature>
<gene>
    <name evidence="3" type="ORF">IFO71_19145</name>
</gene>
<keyword evidence="2" id="KW-0812">Transmembrane</keyword>
<evidence type="ECO:0000256" key="1">
    <source>
        <dbReference type="SAM" id="MobiDB-lite"/>
    </source>
</evidence>
<protein>
    <submittedName>
        <fullName evidence="3">Uncharacterized protein</fullName>
    </submittedName>
</protein>
<evidence type="ECO:0000256" key="2">
    <source>
        <dbReference type="SAM" id="Phobius"/>
    </source>
</evidence>
<feature type="transmembrane region" description="Helical" evidence="2">
    <location>
        <begin position="1121"/>
        <end position="1140"/>
    </location>
</feature>
<keyword evidence="2" id="KW-0472">Membrane</keyword>
<feature type="compositionally biased region" description="Polar residues" evidence="1">
    <location>
        <begin position="509"/>
        <end position="518"/>
    </location>
</feature>
<evidence type="ECO:0000313" key="4">
    <source>
        <dbReference type="Proteomes" id="UP000613768"/>
    </source>
</evidence>
<feature type="transmembrane region" description="Helical" evidence="2">
    <location>
        <begin position="1474"/>
        <end position="1490"/>
    </location>
</feature>
<feature type="region of interest" description="Disordered" evidence="1">
    <location>
        <begin position="141"/>
        <end position="165"/>
    </location>
</feature>
<feature type="transmembrane region" description="Helical" evidence="2">
    <location>
        <begin position="1447"/>
        <end position="1468"/>
    </location>
</feature>
<feature type="compositionally biased region" description="Polar residues" evidence="1">
    <location>
        <begin position="142"/>
        <end position="156"/>
    </location>
</feature>